<comment type="similarity">
    <text evidence="4">Belongs to the NapD family.</text>
</comment>
<dbReference type="PANTHER" id="PTHR38603:SF1">
    <property type="entry name" value="CHAPERONE NAPD"/>
    <property type="match status" value="1"/>
</dbReference>
<evidence type="ECO:0000313" key="6">
    <source>
        <dbReference type="Proteomes" id="UP001597380"/>
    </source>
</evidence>
<evidence type="ECO:0000256" key="4">
    <source>
        <dbReference type="HAMAP-Rule" id="MF_02200"/>
    </source>
</evidence>
<keyword evidence="6" id="KW-1185">Reference proteome</keyword>
<organism evidence="5 6">
    <name type="scientific">Corallincola platygyrae</name>
    <dbReference type="NCBI Taxonomy" id="1193278"/>
    <lineage>
        <taxon>Bacteria</taxon>
        <taxon>Pseudomonadati</taxon>
        <taxon>Pseudomonadota</taxon>
        <taxon>Gammaproteobacteria</taxon>
        <taxon>Alteromonadales</taxon>
        <taxon>Psychromonadaceae</taxon>
        <taxon>Corallincola</taxon>
    </lineage>
</organism>
<evidence type="ECO:0000256" key="2">
    <source>
        <dbReference type="ARBA" id="ARBA00022490"/>
    </source>
</evidence>
<evidence type="ECO:0000313" key="5">
    <source>
        <dbReference type="EMBL" id="MFD2097045.1"/>
    </source>
</evidence>
<dbReference type="InterPro" id="IPR005623">
    <property type="entry name" value="Chaperone_NapD_NO3_reduct"/>
</dbReference>
<dbReference type="Gene3D" id="3.30.70.920">
    <property type="match status" value="1"/>
</dbReference>
<accession>A0ABW4XQF1</accession>
<sequence length="105" mass="11398">MTAEQLENADVVHISSLVVHMRPDVMADVTDYLDQKPGLEIQGGNEQGKMVVTLETLTEHAVLDAISEINYLPGVLSTSLVFHQIDDAREEQTALTPANVGVEAL</sequence>
<evidence type="ECO:0000256" key="3">
    <source>
        <dbReference type="ARBA" id="ARBA00023186"/>
    </source>
</evidence>
<keyword evidence="3 4" id="KW-0143">Chaperone</keyword>
<protein>
    <recommendedName>
        <fullName evidence="4">Chaperone NapD</fullName>
    </recommendedName>
    <alternativeName>
        <fullName evidence="4">NapA signal peptide-binding chaperone NapD</fullName>
    </alternativeName>
</protein>
<name>A0ABW4XQF1_9GAMM</name>
<dbReference type="RefSeq" id="WP_345339624.1">
    <property type="nucleotide sequence ID" value="NZ_BAABLI010000010.1"/>
</dbReference>
<gene>
    <name evidence="4" type="primary">napD</name>
    <name evidence="5" type="ORF">ACFSJ3_13695</name>
</gene>
<comment type="caution">
    <text evidence="5">The sequence shown here is derived from an EMBL/GenBank/DDBJ whole genome shotgun (WGS) entry which is preliminary data.</text>
</comment>
<dbReference type="Proteomes" id="UP001597380">
    <property type="component" value="Unassembled WGS sequence"/>
</dbReference>
<dbReference type="PANTHER" id="PTHR38603">
    <property type="entry name" value="CHAPERONE NAPD"/>
    <property type="match status" value="1"/>
</dbReference>
<comment type="subcellular location">
    <subcellularLocation>
        <location evidence="1 4">Cytoplasm</location>
    </subcellularLocation>
</comment>
<comment type="subunit">
    <text evidence="4">Interacts with the cytoplasmic NapA precursor.</text>
</comment>
<dbReference type="HAMAP" id="MF_02200">
    <property type="entry name" value="NapD"/>
    <property type="match status" value="1"/>
</dbReference>
<keyword evidence="2 4" id="KW-0963">Cytoplasm</keyword>
<evidence type="ECO:0000256" key="1">
    <source>
        <dbReference type="ARBA" id="ARBA00004496"/>
    </source>
</evidence>
<reference evidence="6" key="1">
    <citation type="journal article" date="2019" name="Int. J. Syst. Evol. Microbiol.">
        <title>The Global Catalogue of Microorganisms (GCM) 10K type strain sequencing project: providing services to taxonomists for standard genome sequencing and annotation.</title>
        <authorList>
            <consortium name="The Broad Institute Genomics Platform"/>
            <consortium name="The Broad Institute Genome Sequencing Center for Infectious Disease"/>
            <person name="Wu L."/>
            <person name="Ma J."/>
        </authorList>
    </citation>
    <scope>NUCLEOTIDE SEQUENCE [LARGE SCALE GENOMIC DNA]</scope>
    <source>
        <strain evidence="6">CGMCC 1.10992</strain>
    </source>
</reference>
<dbReference type="Pfam" id="PF03927">
    <property type="entry name" value="NapD"/>
    <property type="match status" value="1"/>
</dbReference>
<dbReference type="EMBL" id="JBHUHT010000015">
    <property type="protein sequence ID" value="MFD2097045.1"/>
    <property type="molecule type" value="Genomic_DNA"/>
</dbReference>
<comment type="function">
    <text evidence="4">Chaperone for NapA, the catalytic subunit of the periplasmic nitrate reductase. It binds directly and specifically to the twin-arginine signal peptide of NapA, preventing premature interaction with the Tat translocase and premature export.</text>
</comment>
<proteinExistence type="inferred from homology"/>